<feature type="domain" description="DUF4189" evidence="2">
    <location>
        <begin position="36"/>
        <end position="125"/>
    </location>
</feature>
<feature type="chain" id="PRO_5037106623" evidence="1">
    <location>
        <begin position="31"/>
        <end position="130"/>
    </location>
</feature>
<accession>A0A934U733</accession>
<dbReference type="Proteomes" id="UP000655868">
    <property type="component" value="Unassembled WGS sequence"/>
</dbReference>
<keyword evidence="1" id="KW-0732">Signal</keyword>
<name>A0A934U733_9NOCA</name>
<protein>
    <submittedName>
        <fullName evidence="3">DUF4189 domain-containing protein</fullName>
    </submittedName>
</protein>
<evidence type="ECO:0000259" key="2">
    <source>
        <dbReference type="Pfam" id="PF13827"/>
    </source>
</evidence>
<feature type="signal peptide" evidence="1">
    <location>
        <begin position="1"/>
        <end position="30"/>
    </location>
</feature>
<keyword evidence="4" id="KW-1185">Reference proteome</keyword>
<organism evidence="3 4">
    <name type="scientific">Antrihabitans stalagmiti</name>
    <dbReference type="NCBI Taxonomy" id="2799499"/>
    <lineage>
        <taxon>Bacteria</taxon>
        <taxon>Bacillati</taxon>
        <taxon>Actinomycetota</taxon>
        <taxon>Actinomycetes</taxon>
        <taxon>Mycobacteriales</taxon>
        <taxon>Nocardiaceae</taxon>
        <taxon>Antrihabitans</taxon>
    </lineage>
</organism>
<dbReference type="EMBL" id="JAEMNV010000012">
    <property type="protein sequence ID" value="MBJ8342588.1"/>
    <property type="molecule type" value="Genomic_DNA"/>
</dbReference>
<evidence type="ECO:0000256" key="1">
    <source>
        <dbReference type="SAM" id="SignalP"/>
    </source>
</evidence>
<dbReference type="RefSeq" id="WP_199708238.1">
    <property type="nucleotide sequence ID" value="NZ_JAEMNV010000012.1"/>
</dbReference>
<gene>
    <name evidence="3" type="ORF">JGU71_27235</name>
</gene>
<sequence>MKLTNTVARTAAITAIAAGAVAMAAAPASANSYDNWGAIAISIDTGATAYAIDYGSAGAAESAAVGSCGQYDCQAVVNFANGCGAVAQAPNGAWGWAYAADRAGAEASAIGATPGAGARIITWACTTGHL</sequence>
<dbReference type="InterPro" id="IPR025240">
    <property type="entry name" value="DUF4189"/>
</dbReference>
<reference evidence="3" key="1">
    <citation type="submission" date="2020-12" db="EMBL/GenBank/DDBJ databases">
        <title>Antrihabitans popcorni sp. nov. and Antrihabitans auranticaus sp. nov., isolated from a larva cave.</title>
        <authorList>
            <person name="Lee S.D."/>
            <person name="Kim I.S."/>
        </authorList>
    </citation>
    <scope>NUCLEOTIDE SEQUENCE</scope>
    <source>
        <strain evidence="3">YC3-6</strain>
    </source>
</reference>
<dbReference type="AlphaFoldDB" id="A0A934U733"/>
<dbReference type="Pfam" id="PF13827">
    <property type="entry name" value="DUF4189"/>
    <property type="match status" value="1"/>
</dbReference>
<comment type="caution">
    <text evidence="3">The sequence shown here is derived from an EMBL/GenBank/DDBJ whole genome shotgun (WGS) entry which is preliminary data.</text>
</comment>
<evidence type="ECO:0000313" key="3">
    <source>
        <dbReference type="EMBL" id="MBJ8342588.1"/>
    </source>
</evidence>
<proteinExistence type="predicted"/>
<evidence type="ECO:0000313" key="4">
    <source>
        <dbReference type="Proteomes" id="UP000655868"/>
    </source>
</evidence>